<dbReference type="Pfam" id="PF01521">
    <property type="entry name" value="Fe-S_biosyn"/>
    <property type="match status" value="1"/>
</dbReference>
<dbReference type="InterPro" id="IPR016092">
    <property type="entry name" value="ATAP"/>
</dbReference>
<dbReference type="SUPFAM" id="SSF89360">
    <property type="entry name" value="HesB-like domain"/>
    <property type="match status" value="1"/>
</dbReference>
<dbReference type="InterPro" id="IPR035903">
    <property type="entry name" value="HesB-like_dom_sf"/>
</dbReference>
<dbReference type="InterPro" id="IPR000361">
    <property type="entry name" value="ATAP_core_dom"/>
</dbReference>
<reference evidence="2 3" key="1">
    <citation type="submission" date="2019-07" db="EMBL/GenBank/DDBJ databases">
        <title>The pathways for chlorine oxyanion respiration interact through the shared metabolite chlorate.</title>
        <authorList>
            <person name="Barnum T.P."/>
            <person name="Cheng Y."/>
            <person name="Hill K.A."/>
            <person name="Lucas L.N."/>
            <person name="Carlson H.K."/>
            <person name="Coates J.D."/>
        </authorList>
    </citation>
    <scope>NUCLEOTIDE SEQUENCE [LARGE SCALE GENOMIC DNA]</scope>
    <source>
        <strain evidence="2">BK-3</strain>
    </source>
</reference>
<comment type="caution">
    <text evidence="2">The sequence shown here is derived from an EMBL/GenBank/DDBJ whole genome shotgun (WGS) entry which is preliminary data.</text>
</comment>
<name>A0A558DAP8_9GAMM</name>
<organism evidence="2 3">
    <name type="scientific">Sedimenticola thiotaurini</name>
    <dbReference type="NCBI Taxonomy" id="1543721"/>
    <lineage>
        <taxon>Bacteria</taxon>
        <taxon>Pseudomonadati</taxon>
        <taxon>Pseudomonadota</taxon>
        <taxon>Gammaproteobacteria</taxon>
        <taxon>Chromatiales</taxon>
        <taxon>Sedimenticolaceae</taxon>
        <taxon>Sedimenticola</taxon>
    </lineage>
</organism>
<dbReference type="GO" id="GO:0051539">
    <property type="term" value="F:4 iron, 4 sulfur cluster binding"/>
    <property type="evidence" value="ECO:0007669"/>
    <property type="project" value="TreeGrafter"/>
</dbReference>
<proteinExistence type="predicted"/>
<dbReference type="EMBL" id="VMRY01000010">
    <property type="protein sequence ID" value="TVT58043.1"/>
    <property type="molecule type" value="Genomic_DNA"/>
</dbReference>
<dbReference type="Gene3D" id="2.60.300.12">
    <property type="entry name" value="HesB-like domain"/>
    <property type="match status" value="1"/>
</dbReference>
<dbReference type="AlphaFoldDB" id="A0A558DAP8"/>
<evidence type="ECO:0000259" key="1">
    <source>
        <dbReference type="Pfam" id="PF01521"/>
    </source>
</evidence>
<sequence>MSEATTNLLRAEELSLTEAAQGKMAELVGQVEEEVKGIRVYATPGGCSGISFGMTFTDQLNDNDYVLNSVGFDVIVDGDTMRHLEGVQIDFVDQGQGNASFVFNNLKPAESASGCGGCSSSAAQGGGCS</sequence>
<dbReference type="GO" id="GO:0005506">
    <property type="term" value="F:iron ion binding"/>
    <property type="evidence" value="ECO:0007669"/>
    <property type="project" value="TreeGrafter"/>
</dbReference>
<protein>
    <submittedName>
        <fullName evidence="2">Iron-sulfur cluster assembly accessory protein</fullName>
    </submittedName>
</protein>
<evidence type="ECO:0000313" key="3">
    <source>
        <dbReference type="Proteomes" id="UP000317355"/>
    </source>
</evidence>
<dbReference type="Proteomes" id="UP000317355">
    <property type="component" value="Unassembled WGS sequence"/>
</dbReference>
<evidence type="ECO:0000313" key="2">
    <source>
        <dbReference type="EMBL" id="TVT58043.1"/>
    </source>
</evidence>
<dbReference type="PANTHER" id="PTHR43011:SF1">
    <property type="entry name" value="IRON-SULFUR CLUSTER ASSEMBLY 2 HOMOLOG, MITOCHONDRIAL"/>
    <property type="match status" value="1"/>
</dbReference>
<dbReference type="STRING" id="1543721.AAY24_11175"/>
<feature type="domain" description="Core" evidence="1">
    <location>
        <begin position="13"/>
        <end position="97"/>
    </location>
</feature>
<dbReference type="NCBIfam" id="TIGR00049">
    <property type="entry name" value="iron-sulfur cluster assembly accessory protein"/>
    <property type="match status" value="1"/>
</dbReference>
<dbReference type="GO" id="GO:0016226">
    <property type="term" value="P:iron-sulfur cluster assembly"/>
    <property type="evidence" value="ECO:0007669"/>
    <property type="project" value="InterPro"/>
</dbReference>
<dbReference type="GO" id="GO:0051537">
    <property type="term" value="F:2 iron, 2 sulfur cluster binding"/>
    <property type="evidence" value="ECO:0007669"/>
    <property type="project" value="TreeGrafter"/>
</dbReference>
<gene>
    <name evidence="2" type="ORF">FHK82_04825</name>
</gene>
<accession>A0A558DAP8</accession>
<dbReference type="PANTHER" id="PTHR43011">
    <property type="entry name" value="IRON-SULFUR CLUSTER ASSEMBLY 2 HOMOLOG, MITOCHONDRIAL"/>
    <property type="match status" value="1"/>
</dbReference>